<reference evidence="2 3" key="1">
    <citation type="submission" date="2018-05" db="EMBL/GenBank/DDBJ databases">
        <authorList>
            <person name="Goeker M."/>
            <person name="Huntemann M."/>
            <person name="Clum A."/>
            <person name="Pillay M."/>
            <person name="Palaniappan K."/>
            <person name="Varghese N."/>
            <person name="Mikhailova N."/>
            <person name="Stamatis D."/>
            <person name="Reddy T."/>
            <person name="Daum C."/>
            <person name="Shapiro N."/>
            <person name="Ivanova N."/>
            <person name="Kyrpides N."/>
            <person name="Woyke T."/>
        </authorList>
    </citation>
    <scope>NUCLEOTIDE SEQUENCE [LARGE SCALE GENOMIC DNA]</scope>
    <source>
        <strain evidence="2 3">DSM 26524</strain>
    </source>
</reference>
<dbReference type="RefSeq" id="WP_109626210.1">
    <property type="nucleotide sequence ID" value="NZ_CABJAT010000005.1"/>
</dbReference>
<feature type="transmembrane region" description="Helical" evidence="1">
    <location>
        <begin position="39"/>
        <end position="57"/>
    </location>
</feature>
<gene>
    <name evidence="2" type="ORF">C7383_105185</name>
</gene>
<comment type="caution">
    <text evidence="2">The sequence shown here is derived from an EMBL/GenBank/DDBJ whole genome shotgun (WGS) entry which is preliminary data.</text>
</comment>
<feature type="transmembrane region" description="Helical" evidence="1">
    <location>
        <begin position="64"/>
        <end position="84"/>
    </location>
</feature>
<feature type="transmembrane region" description="Helical" evidence="1">
    <location>
        <begin position="90"/>
        <end position="110"/>
    </location>
</feature>
<keyword evidence="1" id="KW-0812">Transmembrane</keyword>
<keyword evidence="3" id="KW-1185">Reference proteome</keyword>
<evidence type="ECO:0000313" key="2">
    <source>
        <dbReference type="EMBL" id="PWJ76149.1"/>
    </source>
</evidence>
<accession>A0AB73T583</accession>
<proteinExistence type="predicted"/>
<protein>
    <submittedName>
        <fullName evidence="2">Uncharacterized protein</fullName>
    </submittedName>
</protein>
<keyword evidence="1" id="KW-1133">Transmembrane helix</keyword>
<keyword evidence="1" id="KW-0472">Membrane</keyword>
<dbReference type="AlphaFoldDB" id="A0AB73T583"/>
<sequence>MEKGHPERGKKILHIFFVTLTVVIILSCIMDFAEQGFPSAIISVVSGILQIYIAYLLKTRHNWAIWVFMILGVSHLIFLFIRMIGRPLYIYLIIVDIFYVVSAIVLNIFIKDIRCYLSGEE</sequence>
<feature type="transmembrane region" description="Helical" evidence="1">
    <location>
        <begin position="12"/>
        <end position="33"/>
    </location>
</feature>
<dbReference type="Proteomes" id="UP000245412">
    <property type="component" value="Unassembled WGS sequence"/>
</dbReference>
<evidence type="ECO:0000256" key="1">
    <source>
        <dbReference type="SAM" id="Phobius"/>
    </source>
</evidence>
<organism evidence="2 3">
    <name type="scientific">Murimonas intestini</name>
    <dbReference type="NCBI Taxonomy" id="1337051"/>
    <lineage>
        <taxon>Bacteria</taxon>
        <taxon>Bacillati</taxon>
        <taxon>Bacillota</taxon>
        <taxon>Clostridia</taxon>
        <taxon>Lachnospirales</taxon>
        <taxon>Lachnospiraceae</taxon>
        <taxon>Murimonas</taxon>
    </lineage>
</organism>
<dbReference type="PROSITE" id="PS51257">
    <property type="entry name" value="PROKAR_LIPOPROTEIN"/>
    <property type="match status" value="1"/>
</dbReference>
<dbReference type="EMBL" id="QGGY01000005">
    <property type="protein sequence ID" value="PWJ76149.1"/>
    <property type="molecule type" value="Genomic_DNA"/>
</dbReference>
<name>A0AB73T583_9FIRM</name>
<evidence type="ECO:0000313" key="3">
    <source>
        <dbReference type="Proteomes" id="UP000245412"/>
    </source>
</evidence>